<reference evidence="1 2" key="1">
    <citation type="journal article" date="2020" name="Phytopathology">
        <title>Genome Sequence Resources of Colletotrichum truncatum, C. plurivorum, C. musicola, and C. sojae: Four Species Pathogenic to Soybean (Glycine max).</title>
        <authorList>
            <person name="Rogerio F."/>
            <person name="Boufleur T.R."/>
            <person name="Ciampi-Guillardi M."/>
            <person name="Sukno S.A."/>
            <person name="Thon M.R."/>
            <person name="Massola Junior N.S."/>
            <person name="Baroncelli R."/>
        </authorList>
    </citation>
    <scope>NUCLEOTIDE SEQUENCE [LARGE SCALE GENOMIC DNA]</scope>
    <source>
        <strain evidence="1 2">CMES1059</strain>
    </source>
</reference>
<organism evidence="1 2">
    <name type="scientific">Colletotrichum truncatum</name>
    <name type="common">Anthracnose fungus</name>
    <name type="synonym">Colletotrichum capsici</name>
    <dbReference type="NCBI Taxonomy" id="5467"/>
    <lineage>
        <taxon>Eukaryota</taxon>
        <taxon>Fungi</taxon>
        <taxon>Dikarya</taxon>
        <taxon>Ascomycota</taxon>
        <taxon>Pezizomycotina</taxon>
        <taxon>Sordariomycetes</taxon>
        <taxon>Hypocreomycetidae</taxon>
        <taxon>Glomerellales</taxon>
        <taxon>Glomerellaceae</taxon>
        <taxon>Colletotrichum</taxon>
        <taxon>Colletotrichum truncatum species complex</taxon>
    </lineage>
</organism>
<gene>
    <name evidence="1" type="ORF">CTRU02_202699</name>
</gene>
<keyword evidence="1" id="KW-0503">Monooxygenase</keyword>
<proteinExistence type="predicted"/>
<dbReference type="Proteomes" id="UP000805649">
    <property type="component" value="Unassembled WGS sequence"/>
</dbReference>
<accession>A0ACC3ZLJ8</accession>
<dbReference type="EMBL" id="VUJX02000001">
    <property type="protein sequence ID" value="KAL0944812.1"/>
    <property type="molecule type" value="Genomic_DNA"/>
</dbReference>
<evidence type="ECO:0000313" key="1">
    <source>
        <dbReference type="EMBL" id="KAL0944812.1"/>
    </source>
</evidence>
<keyword evidence="2" id="KW-1185">Reference proteome</keyword>
<evidence type="ECO:0000313" key="2">
    <source>
        <dbReference type="Proteomes" id="UP000805649"/>
    </source>
</evidence>
<keyword evidence="1" id="KW-0560">Oxidoreductase</keyword>
<comment type="caution">
    <text evidence="1">The sequence shown here is derived from an EMBL/GenBank/DDBJ whole genome shotgun (WGS) entry which is preliminary data.</text>
</comment>
<sequence length="572" mass="64751">MLIFDQYAGYTALGIALVVLVFLSCYRLALPKPIPGIPYEKAAANSIFGNMMQVLAFQKTHGRTMLWFAKYSEENAWPLSQVWLRPFSKPMLILTDFAETENILLRKSRHYGRGQSFTDTLDKVVPEFHVTLEKEDPRYNANKGLLRDTMTPSFLQSVSAPQIYQASNNLVDLWKFKLTTARGRPFDALEDIFNAASDMITAAAFALNDDMSTTFQQLNYLKSLNGDFSLESNPEHGGVAFPHLPPLPHIAALDRLSKHIGELGQSIFPRLTHWSMMLTEKELRSSYGTAKRFEASEIEKSIARLESDEPPASVLDHMVYREKQAANNENRRPDFHRRGIYDELTGYYQAGHETTATTVTWAVKYLAQNANSQEKLREALHQRHAAAFQAGRQPTVEEIVHANIPYLNAVIEETLRMRPPFPALIRCALVDTEVMGCMIPKGTSIMMPSIGPGLHTPALPRPDYLGTSSAEKRRDDWSSKDVHMFKPERWLKRDEEGKAMVFDASAGPMQSFGFGPRQCFGKRLAYIQLKVFLTLLMWNFKLKELQGKIASDDAHESTTLAPKYCFVKLEEA</sequence>
<protein>
    <submittedName>
        <fullName evidence="1">Cytochrome p450 monooxygenase</fullName>
    </submittedName>
</protein>
<name>A0ACC3ZLJ8_COLTU</name>